<evidence type="ECO:0000313" key="9">
    <source>
        <dbReference type="EMBL" id="ATQ67272.1"/>
    </source>
</evidence>
<feature type="transmembrane region" description="Helical" evidence="7">
    <location>
        <begin position="12"/>
        <end position="33"/>
    </location>
</feature>
<feature type="transmembrane region" description="Helical" evidence="7">
    <location>
        <begin position="45"/>
        <end position="66"/>
    </location>
</feature>
<evidence type="ECO:0000256" key="5">
    <source>
        <dbReference type="ARBA" id="ARBA00022989"/>
    </source>
</evidence>
<comment type="similarity">
    <text evidence="2">Belongs to the DsbD family.</text>
</comment>
<keyword evidence="3 7" id="KW-0812">Transmembrane</keyword>
<sequence length="243" mass="24139">MSAADLAGPSLAFVAGLLSVLSPCVLPLLPIILGAAASEHRLGPAALAGGLALSFVAIGLVVALIGFGSGVDGDSFRFGAALLMIAIGVVLAVPALQVRLAAAGGPLSNFIDRRFGGFATTGLRGQFALGLLLGAVWSPCVGPTLGAASALAAQGRDLAAVGATMALFGLGAGLPLIALGALSRRALMGWRERLMSGGKWAKSAFGVALATIGLVVATELDKPLEAALVAASPDWLTRLTTSF</sequence>
<keyword evidence="6 7" id="KW-0472">Membrane</keyword>
<proteinExistence type="inferred from homology"/>
<keyword evidence="4" id="KW-0201">Cytochrome c-type biogenesis</keyword>
<evidence type="ECO:0000256" key="1">
    <source>
        <dbReference type="ARBA" id="ARBA00004141"/>
    </source>
</evidence>
<dbReference type="InterPro" id="IPR003834">
    <property type="entry name" value="Cyt_c_assmbl_TM_dom"/>
</dbReference>
<evidence type="ECO:0000256" key="6">
    <source>
        <dbReference type="ARBA" id="ARBA00023136"/>
    </source>
</evidence>
<dbReference type="PANTHER" id="PTHR31272:SF9">
    <property type="entry name" value="BLL1027 PROTEIN"/>
    <property type="match status" value="1"/>
</dbReference>
<keyword evidence="5 7" id="KW-1133">Transmembrane helix</keyword>
<evidence type="ECO:0000256" key="2">
    <source>
        <dbReference type="ARBA" id="ARBA00006143"/>
    </source>
</evidence>
<feature type="transmembrane region" description="Helical" evidence="7">
    <location>
        <begin position="200"/>
        <end position="218"/>
    </location>
</feature>
<evidence type="ECO:0000256" key="4">
    <source>
        <dbReference type="ARBA" id="ARBA00022748"/>
    </source>
</evidence>
<feature type="domain" description="Cytochrome C biogenesis protein transmembrane" evidence="8">
    <location>
        <begin position="12"/>
        <end position="216"/>
    </location>
</feature>
<dbReference type="GO" id="GO:0017004">
    <property type="term" value="P:cytochrome complex assembly"/>
    <property type="evidence" value="ECO:0007669"/>
    <property type="project" value="UniProtKB-KW"/>
</dbReference>
<name>A0A2D2CWX9_METT3</name>
<dbReference type="GO" id="GO:0016020">
    <property type="term" value="C:membrane"/>
    <property type="evidence" value="ECO:0007669"/>
    <property type="project" value="UniProtKB-SubCell"/>
</dbReference>
<gene>
    <name evidence="9" type="ORF">CQW49_04725</name>
</gene>
<dbReference type="RefSeq" id="WP_003612833.1">
    <property type="nucleotide sequence ID" value="NZ_ADVE02000001.1"/>
</dbReference>
<dbReference type="KEGG" id="mtw:CQW49_04725"/>
<feature type="transmembrane region" description="Helical" evidence="7">
    <location>
        <begin position="78"/>
        <end position="96"/>
    </location>
</feature>
<dbReference type="EMBL" id="CP023737">
    <property type="protein sequence ID" value="ATQ67272.1"/>
    <property type="molecule type" value="Genomic_DNA"/>
</dbReference>
<evidence type="ECO:0000313" key="10">
    <source>
        <dbReference type="Proteomes" id="UP000230709"/>
    </source>
</evidence>
<dbReference type="InterPro" id="IPR051790">
    <property type="entry name" value="Cytochrome_c-biogenesis_DsbD"/>
</dbReference>
<evidence type="ECO:0000256" key="7">
    <source>
        <dbReference type="SAM" id="Phobius"/>
    </source>
</evidence>
<dbReference type="Proteomes" id="UP000230709">
    <property type="component" value="Chromosome"/>
</dbReference>
<reference evidence="10" key="1">
    <citation type="submission" date="2017-10" db="EMBL/GenBank/DDBJ databases">
        <title>Completed PacBio SMRT sequence of Methylosinus trichosporium OB3b reveals presence of a third large plasmid.</title>
        <authorList>
            <person name="Charles T.C."/>
            <person name="Lynch M.D.J."/>
            <person name="Heil J.R."/>
            <person name="Cheng J."/>
        </authorList>
    </citation>
    <scope>NUCLEOTIDE SEQUENCE [LARGE SCALE GENOMIC DNA]</scope>
    <source>
        <strain evidence="10">OB3b</strain>
    </source>
</reference>
<dbReference type="Pfam" id="PF02683">
    <property type="entry name" value="DsbD_TM"/>
    <property type="match status" value="1"/>
</dbReference>
<feature type="transmembrane region" description="Helical" evidence="7">
    <location>
        <begin position="158"/>
        <end position="179"/>
    </location>
</feature>
<organism evidence="9 10">
    <name type="scientific">Methylosinus trichosporium (strain ATCC 35070 / NCIMB 11131 / UNIQEM 75 / OB3b)</name>
    <dbReference type="NCBI Taxonomy" id="595536"/>
    <lineage>
        <taxon>Bacteria</taxon>
        <taxon>Pseudomonadati</taxon>
        <taxon>Pseudomonadota</taxon>
        <taxon>Alphaproteobacteria</taxon>
        <taxon>Hyphomicrobiales</taxon>
        <taxon>Methylocystaceae</taxon>
        <taxon>Methylosinus</taxon>
    </lineage>
</organism>
<accession>A0A2D2CWX9</accession>
<protein>
    <submittedName>
        <fullName evidence="9">Cytochrome c biogenesis protein CcdA</fullName>
    </submittedName>
</protein>
<evidence type="ECO:0000259" key="8">
    <source>
        <dbReference type="Pfam" id="PF02683"/>
    </source>
</evidence>
<feature type="transmembrane region" description="Helical" evidence="7">
    <location>
        <begin position="117"/>
        <end position="138"/>
    </location>
</feature>
<dbReference type="AlphaFoldDB" id="A0A2D2CWX9"/>
<evidence type="ECO:0000256" key="3">
    <source>
        <dbReference type="ARBA" id="ARBA00022692"/>
    </source>
</evidence>
<dbReference type="PANTHER" id="PTHR31272">
    <property type="entry name" value="CYTOCHROME C-TYPE BIOGENESIS PROTEIN HI_1454-RELATED"/>
    <property type="match status" value="1"/>
</dbReference>
<keyword evidence="10" id="KW-1185">Reference proteome</keyword>
<comment type="subcellular location">
    <subcellularLocation>
        <location evidence="1">Membrane</location>
        <topology evidence="1">Multi-pass membrane protein</topology>
    </subcellularLocation>
</comment>
<dbReference type="STRING" id="595536.GCA_000178815_04215"/>